<feature type="transmembrane region" description="Helical" evidence="1">
    <location>
        <begin position="96"/>
        <end position="118"/>
    </location>
</feature>
<protein>
    <submittedName>
        <fullName evidence="2">Uncharacterized protein</fullName>
    </submittedName>
</protein>
<keyword evidence="3" id="KW-1185">Reference proteome</keyword>
<sequence>MVPAIENLDHNWSQIVYREGNQLATVGHHWKLSRALNKEEIVHRQREGTCLTCHQDILENSAAINLLHHVAEYTGQLPKTNQQHANLIHKILLTSAWGQVLGAVAISIAGLGGIFWWLRRRQPNQQN</sequence>
<organism evidence="2 3">
    <name type="scientific">Aureliella helgolandensis</name>
    <dbReference type="NCBI Taxonomy" id="2527968"/>
    <lineage>
        <taxon>Bacteria</taxon>
        <taxon>Pseudomonadati</taxon>
        <taxon>Planctomycetota</taxon>
        <taxon>Planctomycetia</taxon>
        <taxon>Pirellulales</taxon>
        <taxon>Pirellulaceae</taxon>
        <taxon>Aureliella</taxon>
    </lineage>
</organism>
<dbReference type="RefSeq" id="WP_145073803.1">
    <property type="nucleotide sequence ID" value="NZ_CP036298.1"/>
</dbReference>
<evidence type="ECO:0000313" key="2">
    <source>
        <dbReference type="EMBL" id="QDV22360.1"/>
    </source>
</evidence>
<keyword evidence="1" id="KW-1133">Transmembrane helix</keyword>
<evidence type="ECO:0000256" key="1">
    <source>
        <dbReference type="SAM" id="Phobius"/>
    </source>
</evidence>
<accession>A0A518G1D9</accession>
<name>A0A518G1D9_9BACT</name>
<proteinExistence type="predicted"/>
<keyword evidence="1" id="KW-0472">Membrane</keyword>
<dbReference type="EMBL" id="CP036298">
    <property type="protein sequence ID" value="QDV22360.1"/>
    <property type="molecule type" value="Genomic_DNA"/>
</dbReference>
<reference evidence="2 3" key="1">
    <citation type="submission" date="2019-02" db="EMBL/GenBank/DDBJ databases">
        <title>Deep-cultivation of Planctomycetes and their phenomic and genomic characterization uncovers novel biology.</title>
        <authorList>
            <person name="Wiegand S."/>
            <person name="Jogler M."/>
            <person name="Boedeker C."/>
            <person name="Pinto D."/>
            <person name="Vollmers J."/>
            <person name="Rivas-Marin E."/>
            <person name="Kohn T."/>
            <person name="Peeters S.H."/>
            <person name="Heuer A."/>
            <person name="Rast P."/>
            <person name="Oberbeckmann S."/>
            <person name="Bunk B."/>
            <person name="Jeske O."/>
            <person name="Meyerdierks A."/>
            <person name="Storesund J.E."/>
            <person name="Kallscheuer N."/>
            <person name="Luecker S."/>
            <person name="Lage O.M."/>
            <person name="Pohl T."/>
            <person name="Merkel B.J."/>
            <person name="Hornburger P."/>
            <person name="Mueller R.-W."/>
            <person name="Bruemmer F."/>
            <person name="Labrenz M."/>
            <person name="Spormann A.M."/>
            <person name="Op den Camp H."/>
            <person name="Overmann J."/>
            <person name="Amann R."/>
            <person name="Jetten M.S.M."/>
            <person name="Mascher T."/>
            <person name="Medema M.H."/>
            <person name="Devos D.P."/>
            <person name="Kaster A.-K."/>
            <person name="Ovreas L."/>
            <person name="Rohde M."/>
            <person name="Galperin M.Y."/>
            <person name="Jogler C."/>
        </authorList>
    </citation>
    <scope>NUCLEOTIDE SEQUENCE [LARGE SCALE GENOMIC DNA]</scope>
    <source>
        <strain evidence="2 3">Q31a</strain>
    </source>
</reference>
<keyword evidence="1" id="KW-0812">Transmembrane</keyword>
<evidence type="ECO:0000313" key="3">
    <source>
        <dbReference type="Proteomes" id="UP000318017"/>
    </source>
</evidence>
<dbReference type="KEGG" id="ahel:Q31a_06440"/>
<dbReference type="Proteomes" id="UP000318017">
    <property type="component" value="Chromosome"/>
</dbReference>
<gene>
    <name evidence="2" type="ORF">Q31a_06440</name>
</gene>
<dbReference type="OrthoDB" id="9814800at2"/>
<dbReference type="AlphaFoldDB" id="A0A518G1D9"/>